<accession>A0A9N9NLW2</accession>
<dbReference type="AlphaFoldDB" id="A0A9N9NLW2"/>
<reference evidence="1" key="1">
    <citation type="submission" date="2021-06" db="EMBL/GenBank/DDBJ databases">
        <authorList>
            <person name="Kallberg Y."/>
            <person name="Tangrot J."/>
            <person name="Rosling A."/>
        </authorList>
    </citation>
    <scope>NUCLEOTIDE SEQUENCE</scope>
    <source>
        <strain evidence="1">FL966</strain>
    </source>
</reference>
<protein>
    <submittedName>
        <fullName evidence="1">14741_t:CDS:1</fullName>
    </submittedName>
</protein>
<evidence type="ECO:0000313" key="1">
    <source>
        <dbReference type="EMBL" id="CAG8745418.1"/>
    </source>
</evidence>
<evidence type="ECO:0000313" key="2">
    <source>
        <dbReference type="Proteomes" id="UP000789759"/>
    </source>
</evidence>
<proteinExistence type="predicted"/>
<dbReference type="EMBL" id="CAJVQA010016852">
    <property type="protein sequence ID" value="CAG8745418.1"/>
    <property type="molecule type" value="Genomic_DNA"/>
</dbReference>
<gene>
    <name evidence="1" type="ORF">CPELLU_LOCUS14345</name>
</gene>
<organism evidence="1 2">
    <name type="scientific">Cetraspora pellucida</name>
    <dbReference type="NCBI Taxonomy" id="1433469"/>
    <lineage>
        <taxon>Eukaryota</taxon>
        <taxon>Fungi</taxon>
        <taxon>Fungi incertae sedis</taxon>
        <taxon>Mucoromycota</taxon>
        <taxon>Glomeromycotina</taxon>
        <taxon>Glomeromycetes</taxon>
        <taxon>Diversisporales</taxon>
        <taxon>Gigasporaceae</taxon>
        <taxon>Cetraspora</taxon>
    </lineage>
</organism>
<sequence>RSFKVPIMHIDKEKQEVYVNENVRSGDHNDSILVNEVLESESKGKVDNKNIKEEKVSVDKKLSVKNQLVRIVDSLNIEAQYKANIKQLFKANKVLFANGLEELRKLIT</sequence>
<feature type="non-terminal residue" evidence="1">
    <location>
        <position position="108"/>
    </location>
</feature>
<keyword evidence="2" id="KW-1185">Reference proteome</keyword>
<dbReference type="Proteomes" id="UP000789759">
    <property type="component" value="Unassembled WGS sequence"/>
</dbReference>
<comment type="caution">
    <text evidence="1">The sequence shown here is derived from an EMBL/GenBank/DDBJ whole genome shotgun (WGS) entry which is preliminary data.</text>
</comment>
<name>A0A9N9NLW2_9GLOM</name>